<evidence type="ECO:0000313" key="3">
    <source>
        <dbReference type="Proteomes" id="UP000310158"/>
    </source>
</evidence>
<protein>
    <submittedName>
        <fullName evidence="2">Uncharacterized protein</fullName>
    </submittedName>
</protein>
<keyword evidence="3" id="KW-1185">Reference proteome</keyword>
<gene>
    <name evidence="2" type="ORF">EW146_g1898</name>
</gene>
<proteinExistence type="predicted"/>
<evidence type="ECO:0000256" key="1">
    <source>
        <dbReference type="SAM" id="MobiDB-lite"/>
    </source>
</evidence>
<sequence>MPPLPSPHLAFDQNSFSSRACLPVLTASRLPRPASHRPTAPQTSMPRPARSGSPPFRTSRGSSSSQTPLLRLRPQASCTLQASASAAELVVVIHMLEPSSRSAFAPTSYRRIPLLPFSSLLLTSSTPSSRRHSKQSLDTIHSPPSLHLWRGTDALRTAFLFLELPRWQVNCISDYDTRLPILRVHLGHYAYGLGSDPDVSPAASRIHPERVASQCLTAVSPPRTETITINNSPHPVQAPDLGSTFPVTDASSRAKRESSFSPQMDRVSPHRVIHIRLPTPLTLPRGKSLNTLTCFPRTRALLPPLRVFSHRVSGTLSCAFPMARSASRPLFLRLRCVGRGVSTPAMDLRVGSTNDGRR</sequence>
<organism evidence="2 3">
    <name type="scientific">Bondarzewia mesenterica</name>
    <dbReference type="NCBI Taxonomy" id="1095465"/>
    <lineage>
        <taxon>Eukaryota</taxon>
        <taxon>Fungi</taxon>
        <taxon>Dikarya</taxon>
        <taxon>Basidiomycota</taxon>
        <taxon>Agaricomycotina</taxon>
        <taxon>Agaricomycetes</taxon>
        <taxon>Russulales</taxon>
        <taxon>Bondarzewiaceae</taxon>
        <taxon>Bondarzewia</taxon>
    </lineage>
</organism>
<dbReference type="Proteomes" id="UP000310158">
    <property type="component" value="Unassembled WGS sequence"/>
</dbReference>
<feature type="compositionally biased region" description="Polar residues" evidence="1">
    <location>
        <begin position="59"/>
        <end position="68"/>
    </location>
</feature>
<reference evidence="2 3" key="1">
    <citation type="submission" date="2019-02" db="EMBL/GenBank/DDBJ databases">
        <title>Genome sequencing of the rare red list fungi Bondarzewia mesenterica.</title>
        <authorList>
            <person name="Buettner E."/>
            <person name="Kellner H."/>
        </authorList>
    </citation>
    <scope>NUCLEOTIDE SEQUENCE [LARGE SCALE GENOMIC DNA]</scope>
    <source>
        <strain evidence="2 3">DSM 108281</strain>
    </source>
</reference>
<evidence type="ECO:0000313" key="2">
    <source>
        <dbReference type="EMBL" id="THH19243.1"/>
    </source>
</evidence>
<accession>A0A4V3XFY6</accession>
<dbReference type="AlphaFoldDB" id="A0A4V3XFY6"/>
<name>A0A4V3XFY6_9AGAM</name>
<comment type="caution">
    <text evidence="2">The sequence shown here is derived from an EMBL/GenBank/DDBJ whole genome shotgun (WGS) entry which is preliminary data.</text>
</comment>
<dbReference type="EMBL" id="SGPL01000051">
    <property type="protein sequence ID" value="THH19243.1"/>
    <property type="molecule type" value="Genomic_DNA"/>
</dbReference>
<feature type="region of interest" description="Disordered" evidence="1">
    <location>
        <begin position="27"/>
        <end position="69"/>
    </location>
</feature>